<dbReference type="OrthoDB" id="428895at2759"/>
<dbReference type="Pfam" id="PF04938">
    <property type="entry name" value="SIP1"/>
    <property type="match status" value="1"/>
</dbReference>
<protein>
    <recommendedName>
        <fullName evidence="6">Gem-associated protein 2</fullName>
    </recommendedName>
</protein>
<dbReference type="GO" id="GO:0005681">
    <property type="term" value="C:spliceosomal complex"/>
    <property type="evidence" value="ECO:0007669"/>
    <property type="project" value="InterPro"/>
</dbReference>
<evidence type="ECO:0000256" key="5">
    <source>
        <dbReference type="ARBA" id="ARBA00025758"/>
    </source>
</evidence>
<comment type="subcellular location">
    <subcellularLocation>
        <location evidence="1">Cytoplasm</location>
    </subcellularLocation>
</comment>
<keyword evidence="2" id="KW-0963">Cytoplasm</keyword>
<dbReference type="GO" id="GO:0000245">
    <property type="term" value="P:spliceosomal complex assembly"/>
    <property type="evidence" value="ECO:0007669"/>
    <property type="project" value="InterPro"/>
</dbReference>
<evidence type="ECO:0000313" key="7">
    <source>
        <dbReference type="EMBL" id="KAG2196268.1"/>
    </source>
</evidence>
<dbReference type="InterPro" id="IPR017364">
    <property type="entry name" value="GEMIN2"/>
</dbReference>
<dbReference type="PANTHER" id="PTHR12794">
    <property type="entry name" value="GEMIN2"/>
    <property type="match status" value="1"/>
</dbReference>
<gene>
    <name evidence="7" type="ORF">INT47_012490</name>
</gene>
<name>A0A8H7UY14_9FUNG</name>
<evidence type="ECO:0000256" key="1">
    <source>
        <dbReference type="ARBA" id="ARBA00004496"/>
    </source>
</evidence>
<accession>A0A8H7UY14</accession>
<dbReference type="AlphaFoldDB" id="A0A8H7UY14"/>
<keyword evidence="3" id="KW-0507">mRNA processing</keyword>
<dbReference type="PANTHER" id="PTHR12794:SF0">
    <property type="entry name" value="GEM-ASSOCIATED PROTEIN 2"/>
    <property type="match status" value="1"/>
</dbReference>
<evidence type="ECO:0000256" key="2">
    <source>
        <dbReference type="ARBA" id="ARBA00022490"/>
    </source>
</evidence>
<dbReference type="PIRSF" id="PIRSF038038">
    <property type="entry name" value="SMN_Gemin2"/>
    <property type="match status" value="1"/>
</dbReference>
<dbReference type="InterPro" id="IPR035426">
    <property type="entry name" value="Gemin2/Brr1"/>
</dbReference>
<proteinExistence type="inferred from homology"/>
<evidence type="ECO:0000256" key="3">
    <source>
        <dbReference type="ARBA" id="ARBA00022664"/>
    </source>
</evidence>
<dbReference type="EMBL" id="JAEPRD010000150">
    <property type="protein sequence ID" value="KAG2196268.1"/>
    <property type="molecule type" value="Genomic_DNA"/>
</dbReference>
<reference evidence="7" key="1">
    <citation type="submission" date="2020-12" db="EMBL/GenBank/DDBJ databases">
        <title>Metabolic potential, ecology and presence of endohyphal bacteria is reflected in genomic diversity of Mucoromycotina.</title>
        <authorList>
            <person name="Muszewska A."/>
            <person name="Okrasinska A."/>
            <person name="Steczkiewicz K."/>
            <person name="Drgas O."/>
            <person name="Orlowska M."/>
            <person name="Perlinska-Lenart U."/>
            <person name="Aleksandrzak-Piekarczyk T."/>
            <person name="Szatraj K."/>
            <person name="Zielenkiewicz U."/>
            <person name="Pilsyk S."/>
            <person name="Malc E."/>
            <person name="Mieczkowski P."/>
            <person name="Kruszewska J.S."/>
            <person name="Biernat P."/>
            <person name="Pawlowska J."/>
        </authorList>
    </citation>
    <scope>NUCLEOTIDE SEQUENCE</scope>
    <source>
        <strain evidence="7">WA0000017839</strain>
    </source>
</reference>
<dbReference type="GO" id="GO:0000387">
    <property type="term" value="P:spliceosomal snRNP assembly"/>
    <property type="evidence" value="ECO:0007669"/>
    <property type="project" value="InterPro"/>
</dbReference>
<keyword evidence="8" id="KW-1185">Reference proteome</keyword>
<dbReference type="Gene3D" id="1.20.58.1070">
    <property type="match status" value="1"/>
</dbReference>
<dbReference type="GO" id="GO:0032797">
    <property type="term" value="C:SMN complex"/>
    <property type="evidence" value="ECO:0007669"/>
    <property type="project" value="TreeGrafter"/>
</dbReference>
<comment type="caution">
    <text evidence="7">The sequence shown here is derived from an EMBL/GenBank/DDBJ whole genome shotgun (WGS) entry which is preliminary data.</text>
</comment>
<evidence type="ECO:0000313" key="8">
    <source>
        <dbReference type="Proteomes" id="UP000603453"/>
    </source>
</evidence>
<comment type="similarity">
    <text evidence="5">Belongs to the gemin-2 family.</text>
</comment>
<evidence type="ECO:0000256" key="6">
    <source>
        <dbReference type="ARBA" id="ARBA00047179"/>
    </source>
</evidence>
<organism evidence="7 8">
    <name type="scientific">Mucor saturninus</name>
    <dbReference type="NCBI Taxonomy" id="64648"/>
    <lineage>
        <taxon>Eukaryota</taxon>
        <taxon>Fungi</taxon>
        <taxon>Fungi incertae sedis</taxon>
        <taxon>Mucoromycota</taxon>
        <taxon>Mucoromycotina</taxon>
        <taxon>Mucoromycetes</taxon>
        <taxon>Mucorales</taxon>
        <taxon>Mucorineae</taxon>
        <taxon>Mucoraceae</taxon>
        <taxon>Mucor</taxon>
    </lineage>
</organism>
<keyword evidence="4" id="KW-0508">mRNA splicing</keyword>
<evidence type="ECO:0000256" key="4">
    <source>
        <dbReference type="ARBA" id="ARBA00023187"/>
    </source>
</evidence>
<dbReference type="Proteomes" id="UP000603453">
    <property type="component" value="Unassembled WGS sequence"/>
</dbReference>
<sequence length="224" mass="25604">MSKRLFSQVANNEEDSKAAIPLSKMQPDLVNGIPLSGEDYLLVVRQQAKQCAKTVVAPPPKVIKKVQLPAHFQFLTEQDNKEDHASDHWRKGYADPFKSYQKHMQATKPKQTHKEITAMNEAFILLYSNPDQKLIIPTFSQHSILRLLEYHINWLKTKDNTDEQFPCIFQLLVYLDPVLTSKNMSVLRDLSRECIRLRSDSTSKAPLNIIISIIADAFGQSDLI</sequence>